<feature type="transmembrane region" description="Helical" evidence="1">
    <location>
        <begin position="186"/>
        <end position="207"/>
    </location>
</feature>
<evidence type="ECO:0000313" key="4">
    <source>
        <dbReference type="Proteomes" id="UP000030764"/>
    </source>
</evidence>
<proteinExistence type="predicted"/>
<dbReference type="Gene3D" id="1.20.1070.10">
    <property type="entry name" value="Rhodopsin 7-helix transmembrane proteins"/>
    <property type="match status" value="1"/>
</dbReference>
<feature type="transmembrane region" description="Helical" evidence="1">
    <location>
        <begin position="271"/>
        <end position="289"/>
    </location>
</feature>
<evidence type="ECO:0000313" key="3">
    <source>
        <dbReference type="EMBL" id="KFD61786.1"/>
    </source>
</evidence>
<keyword evidence="1" id="KW-1133">Transmembrane helix</keyword>
<organism evidence="3">
    <name type="scientific">Trichuris suis</name>
    <name type="common">pig whipworm</name>
    <dbReference type="NCBI Taxonomy" id="68888"/>
    <lineage>
        <taxon>Eukaryota</taxon>
        <taxon>Metazoa</taxon>
        <taxon>Ecdysozoa</taxon>
        <taxon>Nematoda</taxon>
        <taxon>Enoplea</taxon>
        <taxon>Dorylaimia</taxon>
        <taxon>Trichinellida</taxon>
        <taxon>Trichuridae</taxon>
        <taxon>Trichuris</taxon>
    </lineage>
</organism>
<feature type="transmembrane region" description="Helical" evidence="1">
    <location>
        <begin position="96"/>
        <end position="117"/>
    </location>
</feature>
<keyword evidence="4" id="KW-1185">Reference proteome</keyword>
<dbReference type="AlphaFoldDB" id="A0A085MX40"/>
<dbReference type="Proteomes" id="UP000030758">
    <property type="component" value="Unassembled WGS sequence"/>
</dbReference>
<accession>A0A085MX40</accession>
<feature type="transmembrane region" description="Helical" evidence="1">
    <location>
        <begin position="236"/>
        <end position="259"/>
    </location>
</feature>
<evidence type="ECO:0008006" key="5">
    <source>
        <dbReference type="Google" id="ProtNLM"/>
    </source>
</evidence>
<dbReference type="EMBL" id="KL367611">
    <property type="protein sequence ID" value="KFD61786.1"/>
    <property type="molecule type" value="Genomic_DNA"/>
</dbReference>
<sequence>MENSTYGIERRWRYADRNFLIVLCCNAFLATCLDSFLLYLLRQRNGKRPDLIIVYCFVVSCLISSASRIPTFTVRYWMSFIEPYYIPAWQCISYHLYFPVIGVGTDMVTITIALCSFERYCYFMNRTLYESIFKKCTVGRVMSFTCLIALADLGVCTYLACRKTHEPVLALCIRAQVTSKKYYKIYALHTIIITSISALLYVATLLAQIMVRRRQGIADITLASMRYRRDMQIFKSILLVFTCNVFTQVLPWICIYWKINTNRYDWIDKSMRILENLFLSLSALVYMCIHPDISDQIKRLRPFRYYFKTSDDVLSLSAKLRRRY</sequence>
<protein>
    <recommendedName>
        <fullName evidence="5">G-protein coupled receptors family 1 profile domain-containing protein</fullName>
    </recommendedName>
</protein>
<gene>
    <name evidence="2" type="ORF">M513_04324</name>
    <name evidence="3" type="ORF">M514_04324</name>
</gene>
<feature type="transmembrane region" description="Helical" evidence="1">
    <location>
        <begin position="52"/>
        <end position="76"/>
    </location>
</feature>
<feature type="transmembrane region" description="Helical" evidence="1">
    <location>
        <begin position="20"/>
        <end position="40"/>
    </location>
</feature>
<keyword evidence="1" id="KW-0812">Transmembrane</keyword>
<evidence type="ECO:0000313" key="2">
    <source>
        <dbReference type="EMBL" id="KFD54890.1"/>
    </source>
</evidence>
<dbReference type="EMBL" id="KL363204">
    <property type="protein sequence ID" value="KFD54890.1"/>
    <property type="molecule type" value="Genomic_DNA"/>
</dbReference>
<name>A0A085MX40_9BILA</name>
<dbReference type="Proteomes" id="UP000030764">
    <property type="component" value="Unassembled WGS sequence"/>
</dbReference>
<reference evidence="3 4" key="1">
    <citation type="journal article" date="2014" name="Nat. Genet.">
        <title>Genome and transcriptome of the porcine whipworm Trichuris suis.</title>
        <authorList>
            <person name="Jex A.R."/>
            <person name="Nejsum P."/>
            <person name="Schwarz E.M."/>
            <person name="Hu L."/>
            <person name="Young N.D."/>
            <person name="Hall R.S."/>
            <person name="Korhonen P.K."/>
            <person name="Liao S."/>
            <person name="Thamsborg S."/>
            <person name="Xia J."/>
            <person name="Xu P."/>
            <person name="Wang S."/>
            <person name="Scheerlinck J.P."/>
            <person name="Hofmann A."/>
            <person name="Sternberg P.W."/>
            <person name="Wang J."/>
            <person name="Gasser R.B."/>
        </authorList>
    </citation>
    <scope>NUCLEOTIDE SEQUENCE [LARGE SCALE GENOMIC DNA]</scope>
    <source>
        <strain evidence="3">DCEP-RM93F</strain>
        <strain evidence="2">DCEP-RM93M</strain>
    </source>
</reference>
<feature type="transmembrane region" description="Helical" evidence="1">
    <location>
        <begin position="138"/>
        <end position="160"/>
    </location>
</feature>
<evidence type="ECO:0000256" key="1">
    <source>
        <dbReference type="SAM" id="Phobius"/>
    </source>
</evidence>
<keyword evidence="1" id="KW-0472">Membrane</keyword>